<sequence length="470" mass="53376">MYLPRRTSTLQCFVVHFIIDYKLQNCGEETDGNRKEREMSLVDRNREDDMSPSVEYESSLPSSDSNMSEIRRVRAAGDTAGAELEASAARNSGSDDPDVTKLLQETVKNQSLLLEEFEYVQQEQRYIKEQLESLQKEQEKFHIGGYKRMEQGFKKVDKCLGQMEGINEVFKEVIGIISGQRIRFLDHSQENLHEQDAQLAATSDLLEDNRRRNPTVWNDSMSYNRDRRILEGSIKQETQQTALWSVMPEPDLESAVGGLQGANDNDLGNSVSTGTRSGSGTATGSVGADPVNNGSIGSSIPQLAESVPHGNAFIQRYRMNRAIKTVTDLAREYYEGLPGQPSVMALERRFGSTWRSSAGERTFFHKRYVIIQRIETILREPSRYNLPLDLTRRKAVRVIENIRVGNNKYNNGSPCCMTLAQLYLYFSKYMDSYDDYSLTLKNKDAPSIREIKSRQKKNPSQQAEEHSIMA</sequence>
<dbReference type="Pfam" id="PF12550">
    <property type="entry name" value="GCR1_C"/>
    <property type="match status" value="1"/>
</dbReference>
<proteinExistence type="predicted"/>
<feature type="compositionally biased region" description="Polar residues" evidence="1">
    <location>
        <begin position="292"/>
        <end position="301"/>
    </location>
</feature>
<feature type="compositionally biased region" description="Low complexity" evidence="1">
    <location>
        <begin position="270"/>
        <end position="288"/>
    </location>
</feature>
<feature type="compositionally biased region" description="Basic and acidic residues" evidence="1">
    <location>
        <begin position="31"/>
        <end position="49"/>
    </location>
</feature>
<dbReference type="AlphaFoldDB" id="A0A0A8LCE0"/>
<reference evidence="3 4" key="1">
    <citation type="submission" date="2014-03" db="EMBL/GenBank/DDBJ databases">
        <title>The genome of Kluyveromyces dobzhanskii.</title>
        <authorList>
            <person name="Nystedt B."/>
            <person name="Astrom S."/>
        </authorList>
    </citation>
    <scope>NUCLEOTIDE SEQUENCE [LARGE SCALE GENOMIC DNA]</scope>
    <source>
        <strain evidence="3 4">CBS 2104</strain>
    </source>
</reference>
<dbReference type="OrthoDB" id="428577at2759"/>
<dbReference type="PANTHER" id="PTHR37784:SF4">
    <property type="entry name" value="TRANSCRIPTION FACTOR-LIKE PROTEIN EUC1"/>
    <property type="match status" value="1"/>
</dbReference>
<protein>
    <submittedName>
        <fullName evidence="3">WGS project CCBQ000000000 data, contig 00015</fullName>
    </submittedName>
</protein>
<name>A0A0A8LCE0_9SACH</name>
<dbReference type="GO" id="GO:0000978">
    <property type="term" value="F:RNA polymerase II cis-regulatory region sequence-specific DNA binding"/>
    <property type="evidence" value="ECO:0007669"/>
    <property type="project" value="TreeGrafter"/>
</dbReference>
<comment type="caution">
    <text evidence="3">The sequence shown here is derived from an EMBL/GenBank/DDBJ whole genome shotgun (WGS) entry which is preliminary data.</text>
</comment>
<evidence type="ECO:0000313" key="3">
    <source>
        <dbReference type="EMBL" id="CDO95922.1"/>
    </source>
</evidence>
<keyword evidence="4" id="KW-1185">Reference proteome</keyword>
<feature type="region of interest" description="Disordered" evidence="1">
    <location>
        <begin position="254"/>
        <end position="303"/>
    </location>
</feature>
<evidence type="ECO:0000256" key="1">
    <source>
        <dbReference type="SAM" id="MobiDB-lite"/>
    </source>
</evidence>
<organism evidence="3 4">
    <name type="scientific">Kluyveromyces dobzhanskii CBS 2104</name>
    <dbReference type="NCBI Taxonomy" id="1427455"/>
    <lineage>
        <taxon>Eukaryota</taxon>
        <taxon>Fungi</taxon>
        <taxon>Dikarya</taxon>
        <taxon>Ascomycota</taxon>
        <taxon>Saccharomycotina</taxon>
        <taxon>Saccharomycetes</taxon>
        <taxon>Saccharomycetales</taxon>
        <taxon>Saccharomycetaceae</taxon>
        <taxon>Kluyveromyces</taxon>
    </lineage>
</organism>
<feature type="region of interest" description="Disordered" evidence="1">
    <location>
        <begin position="28"/>
        <end position="68"/>
    </location>
</feature>
<feature type="compositionally biased region" description="Polar residues" evidence="1">
    <location>
        <begin position="59"/>
        <end position="68"/>
    </location>
</feature>
<dbReference type="Proteomes" id="UP000031516">
    <property type="component" value="Unassembled WGS sequence"/>
</dbReference>
<gene>
    <name evidence="3" type="ORF">KLDO_g4144</name>
</gene>
<dbReference type="PANTHER" id="PTHR37784">
    <property type="entry name" value="PROTEIN MSN1"/>
    <property type="match status" value="1"/>
</dbReference>
<dbReference type="InterPro" id="IPR052146">
    <property type="entry name" value="HOT1"/>
</dbReference>
<accession>A0A0A8LCE0</accession>
<dbReference type="EMBL" id="CCBQ010000045">
    <property type="protein sequence ID" value="CDO95922.1"/>
    <property type="molecule type" value="Genomic_DNA"/>
</dbReference>
<dbReference type="GO" id="GO:0000981">
    <property type="term" value="F:DNA-binding transcription factor activity, RNA polymerase II-specific"/>
    <property type="evidence" value="ECO:0007669"/>
    <property type="project" value="TreeGrafter"/>
</dbReference>
<feature type="region of interest" description="Disordered" evidence="1">
    <location>
        <begin position="449"/>
        <end position="470"/>
    </location>
</feature>
<evidence type="ECO:0000259" key="2">
    <source>
        <dbReference type="Pfam" id="PF12550"/>
    </source>
</evidence>
<feature type="domain" description="Transcription activator GCR1-like" evidence="2">
    <location>
        <begin position="317"/>
        <end position="403"/>
    </location>
</feature>
<dbReference type="GO" id="GO:0060963">
    <property type="term" value="P:positive regulation of ribosomal protein gene transcription by RNA polymerase II"/>
    <property type="evidence" value="ECO:0007669"/>
    <property type="project" value="TreeGrafter"/>
</dbReference>
<dbReference type="InterPro" id="IPR022210">
    <property type="entry name" value="TF_GCR1-like"/>
</dbReference>
<evidence type="ECO:0000313" key="4">
    <source>
        <dbReference type="Proteomes" id="UP000031516"/>
    </source>
</evidence>